<feature type="compositionally biased region" description="Low complexity" evidence="1">
    <location>
        <begin position="50"/>
        <end position="70"/>
    </location>
</feature>
<feature type="transmembrane region" description="Helical" evidence="2">
    <location>
        <begin position="427"/>
        <end position="445"/>
    </location>
</feature>
<feature type="compositionally biased region" description="Gly residues" evidence="1">
    <location>
        <begin position="123"/>
        <end position="140"/>
    </location>
</feature>
<gene>
    <name evidence="4" type="ORF">F4559_001884</name>
</gene>
<protein>
    <recommendedName>
        <fullName evidence="3">LSDAT prokaryote domain-containing protein</fullName>
    </recommendedName>
</protein>
<dbReference type="InterPro" id="IPR041482">
    <property type="entry name" value="LSDAT_prok"/>
</dbReference>
<evidence type="ECO:0000256" key="1">
    <source>
        <dbReference type="SAM" id="MobiDB-lite"/>
    </source>
</evidence>
<dbReference type="AlphaFoldDB" id="A0A7W7T0Y4"/>
<evidence type="ECO:0000259" key="3">
    <source>
        <dbReference type="Pfam" id="PF18171"/>
    </source>
</evidence>
<feature type="domain" description="LSDAT prokaryote" evidence="3">
    <location>
        <begin position="165"/>
        <end position="348"/>
    </location>
</feature>
<dbReference type="Proteomes" id="UP000542674">
    <property type="component" value="Unassembled WGS sequence"/>
</dbReference>
<feature type="transmembrane region" description="Helical" evidence="2">
    <location>
        <begin position="451"/>
        <end position="470"/>
    </location>
</feature>
<keyword evidence="2" id="KW-0812">Transmembrane</keyword>
<keyword evidence="2" id="KW-1133">Transmembrane helix</keyword>
<feature type="region of interest" description="Disordered" evidence="1">
    <location>
        <begin position="1"/>
        <end position="154"/>
    </location>
</feature>
<keyword evidence="5" id="KW-1185">Reference proteome</keyword>
<dbReference type="EMBL" id="JACHJS010000001">
    <property type="protein sequence ID" value="MBB4964525.1"/>
    <property type="molecule type" value="Genomic_DNA"/>
</dbReference>
<proteinExistence type="predicted"/>
<evidence type="ECO:0000313" key="5">
    <source>
        <dbReference type="Proteomes" id="UP000542674"/>
    </source>
</evidence>
<evidence type="ECO:0000313" key="4">
    <source>
        <dbReference type="EMBL" id="MBB4964525.1"/>
    </source>
</evidence>
<dbReference type="Pfam" id="PF18171">
    <property type="entry name" value="LSDAT_prok"/>
    <property type="match status" value="1"/>
</dbReference>
<accession>A0A7W7T0Y4</accession>
<name>A0A7W7T0Y4_9PSEU</name>
<dbReference type="RefSeq" id="WP_184667595.1">
    <property type="nucleotide sequence ID" value="NZ_BAABAI010000031.1"/>
</dbReference>
<sequence length="521" mass="52946">MPTPGPRVRRLTHPDAEVRARALGLPRNRPALVVLGVHATVPAPGPPAAGSPGLSPGSPAAGPADPSSGPAGPPGDPSARLARGSDGPTGSPGRTSARVGEGDDPSARAGSADDRPGGDTSAGSGGGPSAPGGGARGGSGEPSFWSAPLTDSLSAGSGRAAAHAATGLDRDTAASTLTVLRAVLGYAGTAGVVVVTAGADTGITHLLGLAADAVATLPRLVGVAPSGRVAEEGEPSAGEVRLEPHHDAVVLVPGSRWGEELPALPRVVDAVVRSRRTATALLIGGDAATREALADHLGRDRPVVVLAGTGGLADDLAHGRVDDDLMVLARAGQVSVIHVDEGPDRVVAALSRVFADEPHVPAPVPAVWPRLRFHPPQRRPIVDPGFLLDYPLLADAVHEADRIVAPVLHECEVEAARERERVKLRTVLALGAGFATTTFGAVQVWLADTAWPGVVLAASGAVAAILVVLIRDGEDPVHRTRADRLRTLYFDHLATPPPAAEDRENRLRVLTASVAATATTR</sequence>
<keyword evidence="2" id="KW-0472">Membrane</keyword>
<evidence type="ECO:0000256" key="2">
    <source>
        <dbReference type="SAM" id="Phobius"/>
    </source>
</evidence>
<reference evidence="4 5" key="1">
    <citation type="submission" date="2020-08" db="EMBL/GenBank/DDBJ databases">
        <title>Sequencing the genomes of 1000 actinobacteria strains.</title>
        <authorList>
            <person name="Klenk H.-P."/>
        </authorList>
    </citation>
    <scope>NUCLEOTIDE SEQUENCE [LARGE SCALE GENOMIC DNA]</scope>
    <source>
        <strain evidence="4 5">DSM 45084</strain>
    </source>
</reference>
<comment type="caution">
    <text evidence="4">The sequence shown here is derived from an EMBL/GenBank/DDBJ whole genome shotgun (WGS) entry which is preliminary data.</text>
</comment>
<organism evidence="4 5">
    <name type="scientific">Saccharothrix violaceirubra</name>
    <dbReference type="NCBI Taxonomy" id="413306"/>
    <lineage>
        <taxon>Bacteria</taxon>
        <taxon>Bacillati</taxon>
        <taxon>Actinomycetota</taxon>
        <taxon>Actinomycetes</taxon>
        <taxon>Pseudonocardiales</taxon>
        <taxon>Pseudonocardiaceae</taxon>
        <taxon>Saccharothrix</taxon>
    </lineage>
</organism>